<keyword evidence="2" id="KW-1133">Transmembrane helix</keyword>
<accession>A0A1R2CZJ2</accession>
<feature type="coiled-coil region" evidence="1">
    <location>
        <begin position="141"/>
        <end position="168"/>
    </location>
</feature>
<proteinExistence type="predicted"/>
<evidence type="ECO:0000313" key="4">
    <source>
        <dbReference type="Proteomes" id="UP000187209"/>
    </source>
</evidence>
<dbReference type="EMBL" id="MPUH01000027">
    <property type="protein sequence ID" value="OMJ94415.1"/>
    <property type="molecule type" value="Genomic_DNA"/>
</dbReference>
<reference evidence="3 4" key="1">
    <citation type="submission" date="2016-11" db="EMBL/GenBank/DDBJ databases">
        <title>The macronuclear genome of Stentor coeruleus: a giant cell with tiny introns.</title>
        <authorList>
            <person name="Slabodnick M."/>
            <person name="Ruby J.G."/>
            <person name="Reiff S.B."/>
            <person name="Swart E.C."/>
            <person name="Gosai S."/>
            <person name="Prabakaran S."/>
            <person name="Witkowska E."/>
            <person name="Larue G.E."/>
            <person name="Fisher S."/>
            <person name="Freeman R.M."/>
            <person name="Gunawardena J."/>
            <person name="Chu W."/>
            <person name="Stover N.A."/>
            <person name="Gregory B.D."/>
            <person name="Nowacki M."/>
            <person name="Derisi J."/>
            <person name="Roy S.W."/>
            <person name="Marshall W.F."/>
            <person name="Sood P."/>
        </authorList>
    </citation>
    <scope>NUCLEOTIDE SEQUENCE [LARGE SCALE GENOMIC DNA]</scope>
    <source>
        <strain evidence="3">WM001</strain>
    </source>
</reference>
<protein>
    <submittedName>
        <fullName evidence="3">Uncharacterized protein</fullName>
    </submittedName>
</protein>
<gene>
    <name evidence="3" type="ORF">SteCoe_2469</name>
</gene>
<sequence length="359" mass="41947">MAGYKKSSTISGLFPESPSKAYSGIYNLQTKQLSPQNTDKKKVYKTGNKILELPDNLQNLDNTSTSFNNSRKSISTFKNQKRNSLVTLDNMDFDPTIIHYDVTPLISKEDSLDFPLQIPSKRLSFINHSKEQSPLKIYDNSDKLEKELDLMSKNILEIKSKINILEANVEYYELVIQLYDNHKWEYEKNIENIFKTNDCLTVDLKQNTEKTRKLNQELECIKEMIKKEQIEKEKMSKEIENIRISQLTFVEELKKKHEVQKGSLERKLCSYEDKMNNEIEIMKTEMKIQMHLLELEIFQTKNEHSYPVSVFFPSESNTCQSNQHNKAYNFVLILSIFALLAIFLGSSINNLYSYQQAIQ</sequence>
<organism evidence="3 4">
    <name type="scientific">Stentor coeruleus</name>
    <dbReference type="NCBI Taxonomy" id="5963"/>
    <lineage>
        <taxon>Eukaryota</taxon>
        <taxon>Sar</taxon>
        <taxon>Alveolata</taxon>
        <taxon>Ciliophora</taxon>
        <taxon>Postciliodesmatophora</taxon>
        <taxon>Heterotrichea</taxon>
        <taxon>Heterotrichida</taxon>
        <taxon>Stentoridae</taxon>
        <taxon>Stentor</taxon>
    </lineage>
</organism>
<evidence type="ECO:0000256" key="2">
    <source>
        <dbReference type="SAM" id="Phobius"/>
    </source>
</evidence>
<keyword evidence="1" id="KW-0175">Coiled coil</keyword>
<evidence type="ECO:0000256" key="1">
    <source>
        <dbReference type="SAM" id="Coils"/>
    </source>
</evidence>
<keyword evidence="2" id="KW-0812">Transmembrane</keyword>
<name>A0A1R2CZJ2_9CILI</name>
<keyword evidence="4" id="KW-1185">Reference proteome</keyword>
<feature type="transmembrane region" description="Helical" evidence="2">
    <location>
        <begin position="327"/>
        <end position="352"/>
    </location>
</feature>
<evidence type="ECO:0000313" key="3">
    <source>
        <dbReference type="EMBL" id="OMJ94415.1"/>
    </source>
</evidence>
<keyword evidence="2" id="KW-0472">Membrane</keyword>
<comment type="caution">
    <text evidence="3">The sequence shown here is derived from an EMBL/GenBank/DDBJ whole genome shotgun (WGS) entry which is preliminary data.</text>
</comment>
<feature type="coiled-coil region" evidence="1">
    <location>
        <begin position="204"/>
        <end position="245"/>
    </location>
</feature>
<dbReference type="Proteomes" id="UP000187209">
    <property type="component" value="Unassembled WGS sequence"/>
</dbReference>
<dbReference type="AlphaFoldDB" id="A0A1R2CZJ2"/>